<evidence type="ECO:0000313" key="3">
    <source>
        <dbReference type="EMBL" id="KAK5841821.1"/>
    </source>
</evidence>
<accession>A0ABR0QS39</accession>
<feature type="domain" description="SWIM-type" evidence="2">
    <location>
        <begin position="23"/>
        <end position="44"/>
    </location>
</feature>
<sequence>MSIIWSIYAGNEKYEVGGLGNKHVVDLLNSYCSCRKWDLLAIPCPMQWEHVRDMEHILPPMIRRPPGRPKQTKRKEVDEARKNGPKLCKVGQ</sequence>
<evidence type="ECO:0000259" key="2">
    <source>
        <dbReference type="Pfam" id="PF04434"/>
    </source>
</evidence>
<proteinExistence type="predicted"/>
<gene>
    <name evidence="3" type="ORF">PVK06_004144</name>
</gene>
<evidence type="ECO:0000256" key="1">
    <source>
        <dbReference type="SAM" id="MobiDB-lite"/>
    </source>
</evidence>
<comment type="caution">
    <text evidence="3">The sequence shown here is derived from an EMBL/GenBank/DDBJ whole genome shotgun (WGS) entry which is preliminary data.</text>
</comment>
<evidence type="ECO:0000313" key="4">
    <source>
        <dbReference type="Proteomes" id="UP001358586"/>
    </source>
</evidence>
<organism evidence="3 4">
    <name type="scientific">Gossypium arboreum</name>
    <name type="common">Tree cotton</name>
    <name type="synonym">Gossypium nanking</name>
    <dbReference type="NCBI Taxonomy" id="29729"/>
    <lineage>
        <taxon>Eukaryota</taxon>
        <taxon>Viridiplantae</taxon>
        <taxon>Streptophyta</taxon>
        <taxon>Embryophyta</taxon>
        <taxon>Tracheophyta</taxon>
        <taxon>Spermatophyta</taxon>
        <taxon>Magnoliopsida</taxon>
        <taxon>eudicotyledons</taxon>
        <taxon>Gunneridae</taxon>
        <taxon>Pentapetalae</taxon>
        <taxon>rosids</taxon>
        <taxon>malvids</taxon>
        <taxon>Malvales</taxon>
        <taxon>Malvaceae</taxon>
        <taxon>Malvoideae</taxon>
        <taxon>Gossypium</taxon>
    </lineage>
</organism>
<feature type="region of interest" description="Disordered" evidence="1">
    <location>
        <begin position="59"/>
        <end position="92"/>
    </location>
</feature>
<dbReference type="Pfam" id="PF04434">
    <property type="entry name" value="SWIM"/>
    <property type="match status" value="1"/>
</dbReference>
<protein>
    <recommendedName>
        <fullName evidence="2">SWIM-type domain-containing protein</fullName>
    </recommendedName>
</protein>
<dbReference type="InterPro" id="IPR007527">
    <property type="entry name" value="Znf_SWIM"/>
</dbReference>
<dbReference type="EMBL" id="JARKNE010000002">
    <property type="protein sequence ID" value="KAK5841821.1"/>
    <property type="molecule type" value="Genomic_DNA"/>
</dbReference>
<dbReference type="Proteomes" id="UP001358586">
    <property type="component" value="Chromosome 2"/>
</dbReference>
<keyword evidence="4" id="KW-1185">Reference proteome</keyword>
<name>A0ABR0QS39_GOSAR</name>
<reference evidence="3 4" key="1">
    <citation type="submission" date="2023-03" db="EMBL/GenBank/DDBJ databases">
        <title>WGS of Gossypium arboreum.</title>
        <authorList>
            <person name="Yu D."/>
        </authorList>
    </citation>
    <scope>NUCLEOTIDE SEQUENCE [LARGE SCALE GENOMIC DNA]</scope>
    <source>
        <tissue evidence="3">Leaf</tissue>
    </source>
</reference>